<dbReference type="OrthoDB" id="2438468at2759"/>
<accession>A0A9N9HSA5</accession>
<name>A0A9N9HSA5_9GLOM</name>
<feature type="non-terminal residue" evidence="1">
    <location>
        <position position="1"/>
    </location>
</feature>
<feature type="non-terminal residue" evidence="1">
    <location>
        <position position="150"/>
    </location>
</feature>
<reference evidence="1" key="1">
    <citation type="submission" date="2021-06" db="EMBL/GenBank/DDBJ databases">
        <authorList>
            <person name="Kallberg Y."/>
            <person name="Tangrot J."/>
            <person name="Rosling A."/>
        </authorList>
    </citation>
    <scope>NUCLEOTIDE SEQUENCE</scope>
    <source>
        <strain evidence="1">FL966</strain>
    </source>
</reference>
<protein>
    <submittedName>
        <fullName evidence="1">23779_t:CDS:1</fullName>
    </submittedName>
</protein>
<organism evidence="1 2">
    <name type="scientific">Cetraspora pellucida</name>
    <dbReference type="NCBI Taxonomy" id="1433469"/>
    <lineage>
        <taxon>Eukaryota</taxon>
        <taxon>Fungi</taxon>
        <taxon>Fungi incertae sedis</taxon>
        <taxon>Mucoromycota</taxon>
        <taxon>Glomeromycotina</taxon>
        <taxon>Glomeromycetes</taxon>
        <taxon>Diversisporales</taxon>
        <taxon>Gigasporaceae</taxon>
        <taxon>Cetraspora</taxon>
    </lineage>
</organism>
<dbReference type="EMBL" id="CAJVQA010010995">
    <property type="protein sequence ID" value="CAG8703088.1"/>
    <property type="molecule type" value="Genomic_DNA"/>
</dbReference>
<evidence type="ECO:0000313" key="2">
    <source>
        <dbReference type="Proteomes" id="UP000789759"/>
    </source>
</evidence>
<evidence type="ECO:0000313" key="1">
    <source>
        <dbReference type="EMBL" id="CAG8703088.1"/>
    </source>
</evidence>
<keyword evidence="2" id="KW-1185">Reference proteome</keyword>
<comment type="caution">
    <text evidence="1">The sequence shown here is derived from an EMBL/GenBank/DDBJ whole genome shotgun (WGS) entry which is preliminary data.</text>
</comment>
<dbReference type="AlphaFoldDB" id="A0A9N9HSA5"/>
<dbReference type="Proteomes" id="UP000789759">
    <property type="component" value="Unassembled WGS sequence"/>
</dbReference>
<sequence length="150" mass="17707">MINLEDELEQKVTTELPTGMFSEDMLILQHWYLDTLVKNASVFLEPAIVAGLNRQLNVSEHIAQVDFSPLENIREKHVFSKPVQHEMICRHQWEREFGMIKKTLNLAIITNRTGELYKIHENFTKEIEFELVKENDHTKHNNLEKFAYTI</sequence>
<proteinExistence type="predicted"/>
<gene>
    <name evidence="1" type="ORF">CPELLU_LOCUS11933</name>
</gene>